<proteinExistence type="predicted"/>
<name>A0A1I8AHV7_9BILA</name>
<keyword evidence="1" id="KW-1133">Transmembrane helix</keyword>
<keyword evidence="2" id="KW-1185">Reference proteome</keyword>
<dbReference type="InterPro" id="IPR052728">
    <property type="entry name" value="O2_lipid_transport_reg"/>
</dbReference>
<accession>A0A1I8AHV7</accession>
<feature type="transmembrane region" description="Helical" evidence="1">
    <location>
        <begin position="20"/>
        <end position="45"/>
    </location>
</feature>
<keyword evidence="1" id="KW-0812">Transmembrane</keyword>
<reference evidence="3" key="1">
    <citation type="submission" date="2016-11" db="UniProtKB">
        <authorList>
            <consortium name="WormBaseParasite"/>
        </authorList>
    </citation>
    <scope>IDENTIFICATION</scope>
</reference>
<evidence type="ECO:0000313" key="3">
    <source>
        <dbReference type="WBParaSite" id="L893_g5944.t1"/>
    </source>
</evidence>
<dbReference type="PANTHER" id="PTHR11161:SF65">
    <property type="entry name" value="NOSE RESISTANT TO FLUOXETINE PROTEIN 6"/>
    <property type="match status" value="1"/>
</dbReference>
<dbReference type="WBParaSite" id="L893_g5944.t1">
    <property type="protein sequence ID" value="L893_g5944.t1"/>
    <property type="gene ID" value="L893_g5944"/>
</dbReference>
<sequence length="70" mass="8403">MTTDNLFPTLQGFPKYFHNQIIVQAPLAVDSFFYLSGMLTCFLFFRKFPSSRSIYSPGMWLLYYVRRYLR</sequence>
<protein>
    <submittedName>
        <fullName evidence="3">Very-long-chain 3-oxoacyl-CoA synthase</fullName>
    </submittedName>
</protein>
<keyword evidence="1" id="KW-0472">Membrane</keyword>
<evidence type="ECO:0000313" key="2">
    <source>
        <dbReference type="Proteomes" id="UP000095287"/>
    </source>
</evidence>
<organism evidence="2 3">
    <name type="scientific">Steinernema glaseri</name>
    <dbReference type="NCBI Taxonomy" id="37863"/>
    <lineage>
        <taxon>Eukaryota</taxon>
        <taxon>Metazoa</taxon>
        <taxon>Ecdysozoa</taxon>
        <taxon>Nematoda</taxon>
        <taxon>Chromadorea</taxon>
        <taxon>Rhabditida</taxon>
        <taxon>Tylenchina</taxon>
        <taxon>Panagrolaimomorpha</taxon>
        <taxon>Strongyloidoidea</taxon>
        <taxon>Steinernematidae</taxon>
        <taxon>Steinernema</taxon>
    </lineage>
</organism>
<evidence type="ECO:0000256" key="1">
    <source>
        <dbReference type="SAM" id="Phobius"/>
    </source>
</evidence>
<dbReference type="AlphaFoldDB" id="A0A1I8AHV7"/>
<dbReference type="PANTHER" id="PTHR11161">
    <property type="entry name" value="O-ACYLTRANSFERASE"/>
    <property type="match status" value="1"/>
</dbReference>
<dbReference type="Proteomes" id="UP000095287">
    <property type="component" value="Unplaced"/>
</dbReference>